<proteinExistence type="predicted"/>
<comment type="caution">
    <text evidence="2">The sequence shown here is derived from an EMBL/GenBank/DDBJ whole genome shotgun (WGS) entry which is preliminary data.</text>
</comment>
<protein>
    <recommendedName>
        <fullName evidence="1">Glycosyltransferase 2-like domain-containing protein</fullName>
    </recommendedName>
</protein>
<evidence type="ECO:0000313" key="2">
    <source>
        <dbReference type="EMBL" id="PIU02396.1"/>
    </source>
</evidence>
<dbReference type="Proteomes" id="UP000231214">
    <property type="component" value="Unassembled WGS sequence"/>
</dbReference>
<dbReference type="SUPFAM" id="SSF53448">
    <property type="entry name" value="Nucleotide-diphospho-sugar transferases"/>
    <property type="match status" value="1"/>
</dbReference>
<name>A0A2M6XBQ3_9BACT</name>
<dbReference type="InterPro" id="IPR050256">
    <property type="entry name" value="Glycosyltransferase_2"/>
</dbReference>
<dbReference type="EMBL" id="PEZK01000007">
    <property type="protein sequence ID" value="PIU02396.1"/>
    <property type="molecule type" value="Genomic_DNA"/>
</dbReference>
<dbReference type="PANTHER" id="PTHR48090">
    <property type="entry name" value="UNDECAPRENYL-PHOSPHATE 4-DEOXY-4-FORMAMIDO-L-ARABINOSE TRANSFERASE-RELATED"/>
    <property type="match status" value="1"/>
</dbReference>
<organism evidence="2 3">
    <name type="scientific">Candidatus Shapirobacteria bacterium CG09_land_8_20_14_0_10_49_15</name>
    <dbReference type="NCBI Taxonomy" id="1974482"/>
    <lineage>
        <taxon>Bacteria</taxon>
        <taxon>Candidatus Shapironibacteriota</taxon>
    </lineage>
</organism>
<dbReference type="Pfam" id="PF00535">
    <property type="entry name" value="Glycos_transf_2"/>
    <property type="match status" value="1"/>
</dbReference>
<feature type="domain" description="Glycosyltransferase 2-like" evidence="1">
    <location>
        <begin position="27"/>
        <end position="179"/>
    </location>
</feature>
<dbReference type="PANTHER" id="PTHR48090:SF7">
    <property type="entry name" value="RFBJ PROTEIN"/>
    <property type="match status" value="1"/>
</dbReference>
<evidence type="ECO:0000259" key="1">
    <source>
        <dbReference type="Pfam" id="PF00535"/>
    </source>
</evidence>
<dbReference type="InterPro" id="IPR001173">
    <property type="entry name" value="Glyco_trans_2-like"/>
</dbReference>
<dbReference type="AlphaFoldDB" id="A0A2M6XBQ3"/>
<sequence length="247" mass="28220">MAKKKIFITQIMRYPKAKLADIKKKVTVVVPTKNEAKNVGVILPMIKKYTDDILVVDAHSKDGTVIICKQAGARIIYDHGQGKGDALRCAIKVVKRPVIVFIDADGSHDPDDIPQLVYPIFSGQADHVTGSRMLGGSDELHGDSNRYFRMIGGETITWLINQRFHTQLTDSQDGFRAIKTNVARRLNLQENVTTIEQEMIIKTLRKGYRVAEVPTHEYEREHGHSHIHLHQVWHRYLFSCLKYLFFD</sequence>
<dbReference type="InterPro" id="IPR029044">
    <property type="entry name" value="Nucleotide-diphossugar_trans"/>
</dbReference>
<dbReference type="CDD" id="cd04179">
    <property type="entry name" value="DPM_DPG-synthase_like"/>
    <property type="match status" value="1"/>
</dbReference>
<reference evidence="3" key="1">
    <citation type="submission" date="2017-09" db="EMBL/GenBank/DDBJ databases">
        <title>Depth-based differentiation of microbial function through sediment-hosted aquifers and enrichment of novel symbionts in the deep terrestrial subsurface.</title>
        <authorList>
            <person name="Probst A.J."/>
            <person name="Ladd B."/>
            <person name="Jarett J.K."/>
            <person name="Geller-Mcgrath D.E."/>
            <person name="Sieber C.M.K."/>
            <person name="Emerson J.B."/>
            <person name="Anantharaman K."/>
            <person name="Thomas B.C."/>
            <person name="Malmstrom R."/>
            <person name="Stieglmeier M."/>
            <person name="Klingl A."/>
            <person name="Woyke T."/>
            <person name="Ryan C.M."/>
            <person name="Banfield J.F."/>
        </authorList>
    </citation>
    <scope>NUCLEOTIDE SEQUENCE [LARGE SCALE GENOMIC DNA]</scope>
</reference>
<accession>A0A2M6XBQ3</accession>
<dbReference type="Gene3D" id="3.90.550.10">
    <property type="entry name" value="Spore Coat Polysaccharide Biosynthesis Protein SpsA, Chain A"/>
    <property type="match status" value="1"/>
</dbReference>
<evidence type="ECO:0000313" key="3">
    <source>
        <dbReference type="Proteomes" id="UP000231214"/>
    </source>
</evidence>
<gene>
    <name evidence="2" type="ORF">COT66_00350</name>
</gene>